<gene>
    <name evidence="3" type="ORF">EV191_103130</name>
</gene>
<accession>A0A4R2QY40</accession>
<feature type="transmembrane region" description="Helical" evidence="1">
    <location>
        <begin position="99"/>
        <end position="118"/>
    </location>
</feature>
<organism evidence="3 4">
    <name type="scientific">Tamaricihabitans halophyticus</name>
    <dbReference type="NCBI Taxonomy" id="1262583"/>
    <lineage>
        <taxon>Bacteria</taxon>
        <taxon>Bacillati</taxon>
        <taxon>Actinomycetota</taxon>
        <taxon>Actinomycetes</taxon>
        <taxon>Pseudonocardiales</taxon>
        <taxon>Pseudonocardiaceae</taxon>
        <taxon>Tamaricihabitans</taxon>
    </lineage>
</organism>
<keyword evidence="1" id="KW-0812">Transmembrane</keyword>
<feature type="signal peptide" evidence="2">
    <location>
        <begin position="1"/>
        <end position="34"/>
    </location>
</feature>
<dbReference type="Proteomes" id="UP000294911">
    <property type="component" value="Unassembled WGS sequence"/>
</dbReference>
<feature type="transmembrane region" description="Helical" evidence="1">
    <location>
        <begin position="66"/>
        <end position="87"/>
    </location>
</feature>
<feature type="transmembrane region" description="Helical" evidence="1">
    <location>
        <begin position="42"/>
        <end position="59"/>
    </location>
</feature>
<evidence type="ECO:0000256" key="2">
    <source>
        <dbReference type="SAM" id="SignalP"/>
    </source>
</evidence>
<proteinExistence type="predicted"/>
<evidence type="ECO:0000313" key="4">
    <source>
        <dbReference type="Proteomes" id="UP000294911"/>
    </source>
</evidence>
<keyword evidence="4" id="KW-1185">Reference proteome</keyword>
<dbReference type="RefSeq" id="WP_132876864.1">
    <property type="nucleotide sequence ID" value="NZ_SLXQ01000003.1"/>
</dbReference>
<comment type="caution">
    <text evidence="3">The sequence shown here is derived from an EMBL/GenBank/DDBJ whole genome shotgun (WGS) entry which is preliminary data.</text>
</comment>
<keyword evidence="1" id="KW-1133">Transmembrane helix</keyword>
<protein>
    <recommendedName>
        <fullName evidence="5">MFS transporter</fullName>
    </recommendedName>
</protein>
<evidence type="ECO:0000313" key="3">
    <source>
        <dbReference type="EMBL" id="TCP54089.1"/>
    </source>
</evidence>
<reference evidence="3 4" key="1">
    <citation type="submission" date="2019-03" db="EMBL/GenBank/DDBJ databases">
        <title>Genomic Encyclopedia of Type Strains, Phase IV (KMG-IV): sequencing the most valuable type-strain genomes for metagenomic binning, comparative biology and taxonomic classification.</title>
        <authorList>
            <person name="Goeker M."/>
        </authorList>
    </citation>
    <scope>NUCLEOTIDE SEQUENCE [LARGE SCALE GENOMIC DNA]</scope>
    <source>
        <strain evidence="3 4">DSM 45765</strain>
    </source>
</reference>
<evidence type="ECO:0000256" key="1">
    <source>
        <dbReference type="SAM" id="Phobius"/>
    </source>
</evidence>
<sequence length="180" mass="18463">MSRRSTPGTPARALRGCLLAVTASCLAVSAHALAGGGAPDTGLTVLLTILLAWLGTALADRVQGPLPILAVLGSAQLVLHLMLGLLIHPHSGYPPGQISGWQMLAAHTGATLLTTVVLAHAEDALFAAAATVRLLLPISWLPAPVPDAPATALPRVDRTSARVISRLRTVCPLRGPPLST</sequence>
<dbReference type="AlphaFoldDB" id="A0A4R2QY40"/>
<name>A0A4R2QY40_9PSEU</name>
<keyword evidence="2" id="KW-0732">Signal</keyword>
<keyword evidence="1" id="KW-0472">Membrane</keyword>
<dbReference type="EMBL" id="SLXQ01000003">
    <property type="protein sequence ID" value="TCP54089.1"/>
    <property type="molecule type" value="Genomic_DNA"/>
</dbReference>
<dbReference type="OrthoDB" id="3689195at2"/>
<feature type="chain" id="PRO_5038391768" description="MFS transporter" evidence="2">
    <location>
        <begin position="35"/>
        <end position="180"/>
    </location>
</feature>
<evidence type="ECO:0008006" key="5">
    <source>
        <dbReference type="Google" id="ProtNLM"/>
    </source>
</evidence>